<feature type="transmembrane region" description="Helical" evidence="6">
    <location>
        <begin position="190"/>
        <end position="209"/>
    </location>
</feature>
<evidence type="ECO:0000313" key="8">
    <source>
        <dbReference type="Proteomes" id="UP000410492"/>
    </source>
</evidence>
<evidence type="ECO:0000313" key="7">
    <source>
        <dbReference type="EMBL" id="VEN49034.1"/>
    </source>
</evidence>
<keyword evidence="8" id="KW-1185">Reference proteome</keyword>
<feature type="transmembrane region" description="Helical" evidence="6">
    <location>
        <begin position="137"/>
        <end position="161"/>
    </location>
</feature>
<sequence>MGWICNGIWGRLGCSDMLHDRLEVLGTYMIKMKHRHEVSILQQISNILSIITIVICFALKVPQIFTILRVKSTKGINLIALLMELTSYTIMMSYNYRSGYAILSYLEYPIILIQEIILIYIVLYYKDLLNMTSLVSAVLYVTMLVSFLSGVTPLGLLAFLVPLCTPIGASSKVVQLVEILKTKNSESVSVWTWFISAFTNFTRVFTICVESMDLTLLLNFSVNTVLSSSVMIAAYLYKHPKQE</sequence>
<dbReference type="InterPro" id="IPR016817">
    <property type="entry name" value="MannP-dilichol_defect-1"/>
</dbReference>
<proteinExistence type="predicted"/>
<protein>
    <recommendedName>
        <fullName evidence="5">Solute carrier family 66 member 3</fullName>
    </recommendedName>
</protein>
<reference evidence="7 8" key="1">
    <citation type="submission" date="2019-01" db="EMBL/GenBank/DDBJ databases">
        <authorList>
            <person name="Sayadi A."/>
        </authorList>
    </citation>
    <scope>NUCLEOTIDE SEQUENCE [LARGE SCALE GENOMIC DNA]</scope>
</reference>
<keyword evidence="2 5" id="KW-0812">Transmembrane</keyword>
<evidence type="ECO:0000256" key="5">
    <source>
        <dbReference type="PIRNR" id="PIRNR023381"/>
    </source>
</evidence>
<dbReference type="PANTHER" id="PTHR12226:SF3">
    <property type="entry name" value="SOLUTE CARRIER FAMILY 66 MEMBER 3"/>
    <property type="match status" value="1"/>
</dbReference>
<dbReference type="InterPro" id="IPR006603">
    <property type="entry name" value="PQ-loop_rpt"/>
</dbReference>
<name>A0A653CM98_CALMS</name>
<evidence type="ECO:0000256" key="4">
    <source>
        <dbReference type="ARBA" id="ARBA00023136"/>
    </source>
</evidence>
<evidence type="ECO:0000256" key="3">
    <source>
        <dbReference type="ARBA" id="ARBA00022989"/>
    </source>
</evidence>
<dbReference type="OrthoDB" id="271506at2759"/>
<dbReference type="PANTHER" id="PTHR12226">
    <property type="entry name" value="MANNOSE-P-DOLICHOL UTILIZATION DEFECT 1 LEC35 -RELATED"/>
    <property type="match status" value="1"/>
</dbReference>
<dbReference type="SMART" id="SM00679">
    <property type="entry name" value="CTNS"/>
    <property type="match status" value="1"/>
</dbReference>
<organism evidence="7 8">
    <name type="scientific">Callosobruchus maculatus</name>
    <name type="common">Southern cowpea weevil</name>
    <name type="synonym">Pulse bruchid</name>
    <dbReference type="NCBI Taxonomy" id="64391"/>
    <lineage>
        <taxon>Eukaryota</taxon>
        <taxon>Metazoa</taxon>
        <taxon>Ecdysozoa</taxon>
        <taxon>Arthropoda</taxon>
        <taxon>Hexapoda</taxon>
        <taxon>Insecta</taxon>
        <taxon>Pterygota</taxon>
        <taxon>Neoptera</taxon>
        <taxon>Endopterygota</taxon>
        <taxon>Coleoptera</taxon>
        <taxon>Polyphaga</taxon>
        <taxon>Cucujiformia</taxon>
        <taxon>Chrysomeloidea</taxon>
        <taxon>Chrysomelidae</taxon>
        <taxon>Bruchinae</taxon>
        <taxon>Bruchini</taxon>
        <taxon>Callosobruchus</taxon>
    </lineage>
</organism>
<keyword evidence="3 5" id="KW-1133">Transmembrane helix</keyword>
<dbReference type="EMBL" id="CAACVG010008242">
    <property type="protein sequence ID" value="VEN49034.1"/>
    <property type="molecule type" value="Genomic_DNA"/>
</dbReference>
<evidence type="ECO:0000256" key="2">
    <source>
        <dbReference type="ARBA" id="ARBA00022692"/>
    </source>
</evidence>
<keyword evidence="4 5" id="KW-0472">Membrane</keyword>
<dbReference type="PIRSF" id="PIRSF023381">
    <property type="entry name" value="MannP-dilichol_defect-1p"/>
    <property type="match status" value="1"/>
</dbReference>
<evidence type="ECO:0000256" key="1">
    <source>
        <dbReference type="ARBA" id="ARBA00004141"/>
    </source>
</evidence>
<feature type="transmembrane region" description="Helical" evidence="6">
    <location>
        <begin position="47"/>
        <end position="68"/>
    </location>
</feature>
<dbReference type="Proteomes" id="UP000410492">
    <property type="component" value="Unassembled WGS sequence"/>
</dbReference>
<feature type="transmembrane region" description="Helical" evidence="6">
    <location>
        <begin position="108"/>
        <end position="125"/>
    </location>
</feature>
<comment type="subcellular location">
    <subcellularLocation>
        <location evidence="1 5">Membrane</location>
        <topology evidence="1 5">Multi-pass membrane protein</topology>
    </subcellularLocation>
</comment>
<feature type="transmembrane region" description="Helical" evidence="6">
    <location>
        <begin position="75"/>
        <end position="96"/>
    </location>
</feature>
<gene>
    <name evidence="7" type="ORF">CALMAC_LOCUS10276</name>
</gene>
<dbReference type="Gene3D" id="1.20.1280.290">
    <property type="match status" value="2"/>
</dbReference>
<dbReference type="GO" id="GO:0016020">
    <property type="term" value="C:membrane"/>
    <property type="evidence" value="ECO:0007669"/>
    <property type="project" value="UniProtKB-SubCell"/>
</dbReference>
<feature type="transmembrane region" description="Helical" evidence="6">
    <location>
        <begin position="216"/>
        <end position="237"/>
    </location>
</feature>
<dbReference type="AlphaFoldDB" id="A0A653CM98"/>
<accession>A0A653CM98</accession>
<dbReference type="Pfam" id="PF04193">
    <property type="entry name" value="PQ-loop"/>
    <property type="match status" value="1"/>
</dbReference>
<evidence type="ECO:0000256" key="6">
    <source>
        <dbReference type="SAM" id="Phobius"/>
    </source>
</evidence>